<evidence type="ECO:0000313" key="3">
    <source>
        <dbReference type="Proteomes" id="UP000824109"/>
    </source>
</evidence>
<dbReference type="InterPro" id="IPR010982">
    <property type="entry name" value="Lambda_DNA-bd_dom_sf"/>
</dbReference>
<protein>
    <submittedName>
        <fullName evidence="2">Helix-turn-helix transcriptional regulator</fullName>
    </submittedName>
</protein>
<dbReference type="SUPFAM" id="SSF47413">
    <property type="entry name" value="lambda repressor-like DNA-binding domains"/>
    <property type="match status" value="1"/>
</dbReference>
<dbReference type="GO" id="GO:0003677">
    <property type="term" value="F:DNA binding"/>
    <property type="evidence" value="ECO:0007669"/>
    <property type="project" value="InterPro"/>
</dbReference>
<evidence type="ECO:0000259" key="1">
    <source>
        <dbReference type="Pfam" id="PF13443"/>
    </source>
</evidence>
<name>A0A9D1SFJ6_9FIRM</name>
<evidence type="ECO:0000313" key="2">
    <source>
        <dbReference type="EMBL" id="HIU57788.1"/>
    </source>
</evidence>
<dbReference type="InterPro" id="IPR001387">
    <property type="entry name" value="Cro/C1-type_HTH"/>
</dbReference>
<accession>A0A9D1SFJ6</accession>
<reference evidence="2" key="2">
    <citation type="journal article" date="2021" name="PeerJ">
        <title>Extensive microbial diversity within the chicken gut microbiome revealed by metagenomics and culture.</title>
        <authorList>
            <person name="Gilroy R."/>
            <person name="Ravi A."/>
            <person name="Getino M."/>
            <person name="Pursley I."/>
            <person name="Horton D.L."/>
            <person name="Alikhan N.F."/>
            <person name="Baker D."/>
            <person name="Gharbi K."/>
            <person name="Hall N."/>
            <person name="Watson M."/>
            <person name="Adriaenssens E.M."/>
            <person name="Foster-Nyarko E."/>
            <person name="Jarju S."/>
            <person name="Secka A."/>
            <person name="Antonio M."/>
            <person name="Oren A."/>
            <person name="Chaudhuri R.R."/>
            <person name="La Ragione R."/>
            <person name="Hildebrand F."/>
            <person name="Pallen M.J."/>
        </authorList>
    </citation>
    <scope>NUCLEOTIDE SEQUENCE</scope>
    <source>
        <strain evidence="2">USAMLcec3-3695</strain>
    </source>
</reference>
<dbReference type="Pfam" id="PF13443">
    <property type="entry name" value="HTH_26"/>
    <property type="match status" value="1"/>
</dbReference>
<dbReference type="CDD" id="cd00093">
    <property type="entry name" value="HTH_XRE"/>
    <property type="match status" value="1"/>
</dbReference>
<gene>
    <name evidence="2" type="ORF">IAA61_08280</name>
</gene>
<organism evidence="2 3">
    <name type="scientific">Candidatus Ornithomonoglobus merdipullorum</name>
    <dbReference type="NCBI Taxonomy" id="2840895"/>
    <lineage>
        <taxon>Bacteria</taxon>
        <taxon>Bacillati</taxon>
        <taxon>Bacillota</taxon>
        <taxon>Clostridia</taxon>
        <taxon>Candidatus Ornithomonoglobus</taxon>
    </lineage>
</organism>
<proteinExistence type="predicted"/>
<feature type="domain" description="HTH cro/C1-type" evidence="1">
    <location>
        <begin position="6"/>
        <end position="37"/>
    </location>
</feature>
<reference evidence="2" key="1">
    <citation type="submission" date="2020-10" db="EMBL/GenBank/DDBJ databases">
        <authorList>
            <person name="Gilroy R."/>
        </authorList>
    </citation>
    <scope>NUCLEOTIDE SEQUENCE</scope>
    <source>
        <strain evidence="2">USAMLcec3-3695</strain>
    </source>
</reference>
<comment type="caution">
    <text evidence="2">The sequence shown here is derived from an EMBL/GenBank/DDBJ whole genome shotgun (WGS) entry which is preliminary data.</text>
</comment>
<dbReference type="EMBL" id="DVNB01000086">
    <property type="protein sequence ID" value="HIU57788.1"/>
    <property type="molecule type" value="Genomic_DNA"/>
</dbReference>
<dbReference type="Proteomes" id="UP000824109">
    <property type="component" value="Unassembled WGS sequence"/>
</dbReference>
<dbReference type="AlphaFoldDB" id="A0A9D1SFJ6"/>
<sequence length="62" mass="7340">MERNERIRKILKKRRIYLYELAATMGISESTLIRWMRVPLTDEHYNRLTAALQTMKAGETNG</sequence>